<keyword evidence="2" id="KW-0678">Repressor</keyword>
<gene>
    <name evidence="9" type="ORF">AWM75_06760</name>
</gene>
<dbReference type="KEGG" id="auh:AWM75_06760"/>
<sequence>METEELQTLTSRVQEAGFKLTPQRRTTIEVLADHDNKMLTAEEIYMAARDKNASIGLATVYRTLEILTELNILARMTFDDGQAHYSLKGQRSRHSHHYLLCTSCGRVEEVQEDMLSDLEKEVTNRYHFKISDHHLTMHGLCYDCQLAQMTSEIDAYHDHD</sequence>
<dbReference type="GO" id="GO:0003700">
    <property type="term" value="F:DNA-binding transcription factor activity"/>
    <property type="evidence" value="ECO:0007669"/>
    <property type="project" value="InterPro"/>
</dbReference>
<dbReference type="GO" id="GO:0008270">
    <property type="term" value="F:zinc ion binding"/>
    <property type="evidence" value="ECO:0007669"/>
    <property type="project" value="TreeGrafter"/>
</dbReference>
<dbReference type="InterPro" id="IPR036390">
    <property type="entry name" value="WH_DNA-bd_sf"/>
</dbReference>
<reference evidence="9 10" key="1">
    <citation type="journal article" date="2016" name="Genome Announc.">
        <title>Complete Genome Sequences of Aerococcus christensenii CCUG 28831T, Aerococcus sanguinicola CCUG 43001T, Aerococcus urinae CCUG 36881T, Aerococcus urinaeequi CCUG 28094T, Aerococcus urinaehominis CCUG 42038 BT, and Aerococcus viridans CCUG 4311T.</title>
        <authorList>
            <person name="Carkaci D."/>
            <person name="Dargis R."/>
            <person name="Nielsen X.C."/>
            <person name="Skovgaard O."/>
            <person name="Fuursted K."/>
            <person name="Christensen J.J."/>
        </authorList>
    </citation>
    <scope>NUCLEOTIDE SEQUENCE [LARGE SCALE GENOMIC DNA]</scope>
    <source>
        <strain evidence="9 10">CCUG42038B</strain>
    </source>
</reference>
<evidence type="ECO:0000256" key="1">
    <source>
        <dbReference type="ARBA" id="ARBA00007957"/>
    </source>
</evidence>
<keyword evidence="5" id="KW-0238">DNA-binding</keyword>
<evidence type="ECO:0000313" key="10">
    <source>
        <dbReference type="Proteomes" id="UP000062260"/>
    </source>
</evidence>
<dbReference type="GO" id="GO:0045892">
    <property type="term" value="P:negative regulation of DNA-templated transcription"/>
    <property type="evidence" value="ECO:0007669"/>
    <property type="project" value="TreeGrafter"/>
</dbReference>
<dbReference type="Gene3D" id="1.10.10.10">
    <property type="entry name" value="Winged helix-like DNA-binding domain superfamily/Winged helix DNA-binding domain"/>
    <property type="match status" value="1"/>
</dbReference>
<evidence type="ECO:0000256" key="5">
    <source>
        <dbReference type="ARBA" id="ARBA00023125"/>
    </source>
</evidence>
<dbReference type="SUPFAM" id="SSF46785">
    <property type="entry name" value="Winged helix' DNA-binding domain"/>
    <property type="match status" value="1"/>
</dbReference>
<evidence type="ECO:0000256" key="2">
    <source>
        <dbReference type="ARBA" id="ARBA00022491"/>
    </source>
</evidence>
<comment type="cofactor">
    <cofactor evidence="7">
        <name>Zn(2+)</name>
        <dbReference type="ChEBI" id="CHEBI:29105"/>
    </cofactor>
    <text evidence="7">Binds 1 zinc ion per subunit.</text>
</comment>
<dbReference type="OrthoDB" id="8659436at2"/>
<feature type="binding site" evidence="8">
    <location>
        <position position="133"/>
    </location>
    <ligand>
        <name>Fe cation</name>
        <dbReference type="ChEBI" id="CHEBI:24875"/>
    </ligand>
</feature>
<keyword evidence="8" id="KW-0408">Iron</keyword>
<name>A0A120IB05_9LACT</name>
<dbReference type="STRING" id="128944.AWM75_06760"/>
<comment type="similarity">
    <text evidence="1">Belongs to the Fur family.</text>
</comment>
<comment type="cofactor">
    <cofactor evidence="8">
        <name>Mn(2+)</name>
        <dbReference type="ChEBI" id="CHEBI:29035"/>
    </cofactor>
    <cofactor evidence="8">
        <name>Fe(2+)</name>
        <dbReference type="ChEBI" id="CHEBI:29033"/>
    </cofactor>
    <text evidence="8">Binds 1 Mn(2+) or Fe(2+) ion per subunit.</text>
</comment>
<evidence type="ECO:0000256" key="8">
    <source>
        <dbReference type="PIRSR" id="PIRSR602481-2"/>
    </source>
</evidence>
<accession>A0A120IB05</accession>
<dbReference type="RefSeq" id="WP_067979966.1">
    <property type="nucleotide sequence ID" value="NZ_CP014163.1"/>
</dbReference>
<dbReference type="CDD" id="cd07153">
    <property type="entry name" value="Fur_like"/>
    <property type="match status" value="1"/>
</dbReference>
<evidence type="ECO:0000256" key="4">
    <source>
        <dbReference type="ARBA" id="ARBA00023015"/>
    </source>
</evidence>
<keyword evidence="6" id="KW-0804">Transcription</keyword>
<dbReference type="Pfam" id="PF01475">
    <property type="entry name" value="FUR"/>
    <property type="match status" value="1"/>
</dbReference>
<dbReference type="GO" id="GO:0000976">
    <property type="term" value="F:transcription cis-regulatory region binding"/>
    <property type="evidence" value="ECO:0007669"/>
    <property type="project" value="TreeGrafter"/>
</dbReference>
<keyword evidence="4" id="KW-0805">Transcription regulation</keyword>
<dbReference type="AlphaFoldDB" id="A0A120IB05"/>
<dbReference type="Proteomes" id="UP000062260">
    <property type="component" value="Chromosome"/>
</dbReference>
<keyword evidence="3 7" id="KW-0862">Zinc</keyword>
<dbReference type="EMBL" id="CP014163">
    <property type="protein sequence ID" value="AMB99701.1"/>
    <property type="molecule type" value="Genomic_DNA"/>
</dbReference>
<feature type="binding site" evidence="7">
    <location>
        <position position="101"/>
    </location>
    <ligand>
        <name>Zn(2+)</name>
        <dbReference type="ChEBI" id="CHEBI:29105"/>
    </ligand>
</feature>
<dbReference type="InterPro" id="IPR002481">
    <property type="entry name" value="FUR"/>
</dbReference>
<dbReference type="PANTHER" id="PTHR33202">
    <property type="entry name" value="ZINC UPTAKE REGULATION PROTEIN"/>
    <property type="match status" value="1"/>
</dbReference>
<feature type="binding site" evidence="7">
    <location>
        <position position="141"/>
    </location>
    <ligand>
        <name>Zn(2+)</name>
        <dbReference type="ChEBI" id="CHEBI:29105"/>
    </ligand>
</feature>
<evidence type="ECO:0000256" key="3">
    <source>
        <dbReference type="ARBA" id="ARBA00022833"/>
    </source>
</evidence>
<dbReference type="InterPro" id="IPR043135">
    <property type="entry name" value="Fur_C"/>
</dbReference>
<protein>
    <submittedName>
        <fullName evidence="9">Uncharacterized protein</fullName>
    </submittedName>
</protein>
<feature type="binding site" evidence="7">
    <location>
        <position position="144"/>
    </location>
    <ligand>
        <name>Zn(2+)</name>
        <dbReference type="ChEBI" id="CHEBI:29105"/>
    </ligand>
</feature>
<dbReference type="GO" id="GO:1900376">
    <property type="term" value="P:regulation of secondary metabolite biosynthetic process"/>
    <property type="evidence" value="ECO:0007669"/>
    <property type="project" value="TreeGrafter"/>
</dbReference>
<evidence type="ECO:0000256" key="7">
    <source>
        <dbReference type="PIRSR" id="PIRSR602481-1"/>
    </source>
</evidence>
<reference evidence="10" key="2">
    <citation type="submission" date="2016-01" db="EMBL/GenBank/DDBJ databases">
        <title>Six Aerococcus type strain genome sequencing and assembly using PacBio and Illumina Hiseq.</title>
        <authorList>
            <person name="Carkaci D."/>
            <person name="Dargis R."/>
            <person name="Nielsen X.C."/>
            <person name="Skovgaard O."/>
            <person name="Fuursted K."/>
            <person name="Christensen J.J."/>
        </authorList>
    </citation>
    <scope>NUCLEOTIDE SEQUENCE [LARGE SCALE GENOMIC DNA]</scope>
    <source>
        <strain evidence="10">CCUG42038B</strain>
    </source>
</reference>
<evidence type="ECO:0000313" key="9">
    <source>
        <dbReference type="EMBL" id="AMB99701.1"/>
    </source>
</evidence>
<keyword evidence="10" id="KW-1185">Reference proteome</keyword>
<evidence type="ECO:0000256" key="6">
    <source>
        <dbReference type="ARBA" id="ARBA00023163"/>
    </source>
</evidence>
<organism evidence="9 10">
    <name type="scientific">Aerococcus urinaehominis</name>
    <dbReference type="NCBI Taxonomy" id="128944"/>
    <lineage>
        <taxon>Bacteria</taxon>
        <taxon>Bacillati</taxon>
        <taxon>Bacillota</taxon>
        <taxon>Bacilli</taxon>
        <taxon>Lactobacillales</taxon>
        <taxon>Aerococcaceae</taxon>
        <taxon>Aerococcus</taxon>
    </lineage>
</organism>
<proteinExistence type="inferred from homology"/>
<keyword evidence="7" id="KW-0479">Metal-binding</keyword>
<dbReference type="InterPro" id="IPR036388">
    <property type="entry name" value="WH-like_DNA-bd_sf"/>
</dbReference>
<dbReference type="Gene3D" id="3.30.1490.190">
    <property type="match status" value="1"/>
</dbReference>
<feature type="binding site" evidence="7">
    <location>
        <position position="104"/>
    </location>
    <ligand>
        <name>Zn(2+)</name>
        <dbReference type="ChEBI" id="CHEBI:29105"/>
    </ligand>
</feature>
<dbReference type="PANTHER" id="PTHR33202:SF7">
    <property type="entry name" value="FERRIC UPTAKE REGULATION PROTEIN"/>
    <property type="match status" value="1"/>
</dbReference>